<evidence type="ECO:0000256" key="2">
    <source>
        <dbReference type="ARBA" id="ARBA00023002"/>
    </source>
</evidence>
<dbReference type="CDD" id="cd05233">
    <property type="entry name" value="SDR_c"/>
    <property type="match status" value="1"/>
</dbReference>
<dbReference type="Gene3D" id="3.40.50.720">
    <property type="entry name" value="NAD(P)-binding Rossmann-like Domain"/>
    <property type="match status" value="1"/>
</dbReference>
<reference evidence="3 4" key="1">
    <citation type="journal article" date="2021" name="Microorganisms">
        <title>Acidisoma silvae sp. nov. and Acidisomacellulosilytica sp. nov., Two Acidophilic Bacteria Isolated from Decaying Wood, Hydrolyzing Cellulose and Producing Poly-3-hydroxybutyrate.</title>
        <authorList>
            <person name="Mieszkin S."/>
            <person name="Pouder E."/>
            <person name="Uroz S."/>
            <person name="Simon-Colin C."/>
            <person name="Alain K."/>
        </authorList>
    </citation>
    <scope>NUCLEOTIDE SEQUENCE [LARGE SCALE GENOMIC DNA]</scope>
    <source>
        <strain evidence="3 4">HW T5.17</strain>
    </source>
</reference>
<dbReference type="InterPro" id="IPR002347">
    <property type="entry name" value="SDR_fam"/>
</dbReference>
<keyword evidence="2" id="KW-0560">Oxidoreductase</keyword>
<dbReference type="SUPFAM" id="SSF51735">
    <property type="entry name" value="NAD(P)-binding Rossmann-fold domains"/>
    <property type="match status" value="1"/>
</dbReference>
<dbReference type="Proteomes" id="UP000721844">
    <property type="component" value="Unassembled WGS sequence"/>
</dbReference>
<dbReference type="EMBL" id="JAESVA010000014">
    <property type="protein sequence ID" value="MCB8883581.1"/>
    <property type="molecule type" value="Genomic_DNA"/>
</dbReference>
<dbReference type="AlphaFoldDB" id="A0A963Z6Q8"/>
<dbReference type="PANTHER" id="PTHR24321">
    <property type="entry name" value="DEHYDROGENASES, SHORT CHAIN"/>
    <property type="match status" value="1"/>
</dbReference>
<protein>
    <submittedName>
        <fullName evidence="3">SDR family oxidoreductase</fullName>
    </submittedName>
</protein>
<comment type="similarity">
    <text evidence="1">Belongs to the short-chain dehydrogenases/reductases (SDR) family.</text>
</comment>
<organism evidence="3 4">
    <name type="scientific">Acidisoma cellulosilyticum</name>
    <dbReference type="NCBI Taxonomy" id="2802395"/>
    <lineage>
        <taxon>Bacteria</taxon>
        <taxon>Pseudomonadati</taxon>
        <taxon>Pseudomonadota</taxon>
        <taxon>Alphaproteobacteria</taxon>
        <taxon>Acetobacterales</taxon>
        <taxon>Acidocellaceae</taxon>
        <taxon>Acidisoma</taxon>
    </lineage>
</organism>
<keyword evidence="4" id="KW-1185">Reference proteome</keyword>
<dbReference type="InterPro" id="IPR036291">
    <property type="entry name" value="NAD(P)-bd_dom_sf"/>
</dbReference>
<sequence>MTSAFSFALPGAVAVSGASSGLGHAVCRLLAEAGVLTIGVDRAPALSDLLETDGYRHIQGDVTRDETWEAVAQALSASGRGSYGLVTAAAMLDVGTIIETGRDDLLRTFDVNVVGTALAFRAILPLMIAHGAGSIVAVASVDASFAEQQLAVYAASKAAVRQLARTVAMDHARQGVRVNVLSPGPMMAGLFKRHLESAADSAAFLATRSARQPGGRILEAEEVARAALFLLSDGAAALNGADLIADGGLTTSFDFRTGAEGASV</sequence>
<dbReference type="Pfam" id="PF13561">
    <property type="entry name" value="adh_short_C2"/>
    <property type="match status" value="1"/>
</dbReference>
<proteinExistence type="inferred from homology"/>
<dbReference type="RefSeq" id="WP_227310238.1">
    <property type="nucleotide sequence ID" value="NZ_JAESVA010000014.1"/>
</dbReference>
<dbReference type="PROSITE" id="PS00061">
    <property type="entry name" value="ADH_SHORT"/>
    <property type="match status" value="1"/>
</dbReference>
<dbReference type="InterPro" id="IPR020904">
    <property type="entry name" value="Sc_DH/Rdtase_CS"/>
</dbReference>
<evidence type="ECO:0000256" key="1">
    <source>
        <dbReference type="ARBA" id="ARBA00006484"/>
    </source>
</evidence>
<name>A0A963Z6Q8_9PROT</name>
<evidence type="ECO:0000313" key="3">
    <source>
        <dbReference type="EMBL" id="MCB8883581.1"/>
    </source>
</evidence>
<accession>A0A963Z6Q8</accession>
<dbReference type="GO" id="GO:0016491">
    <property type="term" value="F:oxidoreductase activity"/>
    <property type="evidence" value="ECO:0007669"/>
    <property type="project" value="UniProtKB-KW"/>
</dbReference>
<gene>
    <name evidence="3" type="ORF">ACELLULO517_25255</name>
</gene>
<evidence type="ECO:0000313" key="4">
    <source>
        <dbReference type="Proteomes" id="UP000721844"/>
    </source>
</evidence>
<dbReference type="PRINTS" id="PR00081">
    <property type="entry name" value="GDHRDH"/>
</dbReference>
<dbReference type="PANTHER" id="PTHR24321:SF8">
    <property type="entry name" value="ESTRADIOL 17-BETA-DEHYDROGENASE 8-RELATED"/>
    <property type="match status" value="1"/>
</dbReference>
<comment type="caution">
    <text evidence="3">The sequence shown here is derived from an EMBL/GenBank/DDBJ whole genome shotgun (WGS) entry which is preliminary data.</text>
</comment>